<gene>
    <name evidence="3" type="ORF">EII21_02225</name>
</gene>
<dbReference type="Proteomes" id="UP000269923">
    <property type="component" value="Unassembled WGS sequence"/>
</dbReference>
<evidence type="ECO:0000259" key="2">
    <source>
        <dbReference type="Pfam" id="PF03413"/>
    </source>
</evidence>
<evidence type="ECO:0000256" key="1">
    <source>
        <dbReference type="SAM" id="SignalP"/>
    </source>
</evidence>
<dbReference type="STRING" id="1121352.GCA_000620925_00249"/>
<feature type="chain" id="PRO_5017926921" description="PepSY domain-containing protein" evidence="1">
    <location>
        <begin position="22"/>
        <end position="91"/>
    </location>
</feature>
<feature type="signal peptide" evidence="1">
    <location>
        <begin position="1"/>
        <end position="21"/>
    </location>
</feature>
<dbReference type="RefSeq" id="WP_124794029.1">
    <property type="nucleotide sequence ID" value="NZ_RQYC01000002.1"/>
</dbReference>
<dbReference type="EMBL" id="RQYC01000002">
    <property type="protein sequence ID" value="RRD91228.1"/>
    <property type="molecule type" value="Genomic_DNA"/>
</dbReference>
<evidence type="ECO:0000313" key="4">
    <source>
        <dbReference type="Proteomes" id="UP000269923"/>
    </source>
</evidence>
<reference evidence="3 4" key="1">
    <citation type="submission" date="2018-11" db="EMBL/GenBank/DDBJ databases">
        <title>Genomes From Bacteria Associated with the Canine Oral Cavity: a Test Case for Automated Genome-Based Taxonomic Assignment.</title>
        <authorList>
            <person name="Coil D.A."/>
            <person name="Jospin G."/>
            <person name="Darling A.E."/>
            <person name="Wallis C."/>
            <person name="Davis I.J."/>
            <person name="Harris S."/>
            <person name="Eisen J.A."/>
            <person name="Holcombe L.J."/>
            <person name="O'Flynn C."/>
        </authorList>
    </citation>
    <scope>NUCLEOTIDE SEQUENCE [LARGE SCALE GENOMIC DNA]</scope>
    <source>
        <strain evidence="3 4">COT-280</strain>
    </source>
</reference>
<evidence type="ECO:0000313" key="3">
    <source>
        <dbReference type="EMBL" id="RRD91228.1"/>
    </source>
</evidence>
<sequence length="91" mass="9735">MKLFSVIAVTAAVCAAQIATAAPAPKQGKHLTAQQASAIAVKRAGGGRVTDIDRKRGYYEVDVYRKGVKYEIRVNAANGRAVITDTDRDDD</sequence>
<protein>
    <recommendedName>
        <fullName evidence="2">PepSY domain-containing protein</fullName>
    </recommendedName>
</protein>
<dbReference type="AlphaFoldDB" id="A0A3P2A8E4"/>
<accession>A0A3P2A8E4</accession>
<dbReference type="Pfam" id="PF03413">
    <property type="entry name" value="PepSY"/>
    <property type="match status" value="1"/>
</dbReference>
<feature type="domain" description="PepSY" evidence="2">
    <location>
        <begin position="31"/>
        <end position="80"/>
    </location>
</feature>
<organism evidence="3 4">
    <name type="scientific">Conchiformibius steedae</name>
    <dbReference type="NCBI Taxonomy" id="153493"/>
    <lineage>
        <taxon>Bacteria</taxon>
        <taxon>Pseudomonadati</taxon>
        <taxon>Pseudomonadota</taxon>
        <taxon>Betaproteobacteria</taxon>
        <taxon>Neisseriales</taxon>
        <taxon>Neisseriaceae</taxon>
        <taxon>Conchiformibius</taxon>
    </lineage>
</organism>
<keyword evidence="1" id="KW-0732">Signal</keyword>
<dbReference type="InterPro" id="IPR025711">
    <property type="entry name" value="PepSY"/>
</dbReference>
<keyword evidence="4" id="KW-1185">Reference proteome</keyword>
<comment type="caution">
    <text evidence="3">The sequence shown here is derived from an EMBL/GenBank/DDBJ whole genome shotgun (WGS) entry which is preliminary data.</text>
</comment>
<name>A0A3P2A8E4_9NEIS</name>
<dbReference type="Gene3D" id="3.10.450.40">
    <property type="match status" value="1"/>
</dbReference>
<proteinExistence type="predicted"/>
<dbReference type="OrthoDB" id="7856745at2"/>